<feature type="compositionally biased region" description="Basic and acidic residues" evidence="1">
    <location>
        <begin position="47"/>
        <end position="67"/>
    </location>
</feature>
<keyword evidence="3" id="KW-1185">Reference proteome</keyword>
<dbReference type="OrthoDB" id="2300838at2"/>
<name>A0A3R9QSW0_9BACI</name>
<organism evidence="2 3">
    <name type="scientific">Salibacterium salarium</name>
    <dbReference type="NCBI Taxonomy" id="284579"/>
    <lineage>
        <taxon>Bacteria</taxon>
        <taxon>Bacillati</taxon>
        <taxon>Bacillota</taxon>
        <taxon>Bacilli</taxon>
        <taxon>Bacillales</taxon>
        <taxon>Bacillaceae</taxon>
    </lineage>
</organism>
<dbReference type="EMBL" id="RBVX01000013">
    <property type="protein sequence ID" value="RSL32663.1"/>
    <property type="molecule type" value="Genomic_DNA"/>
</dbReference>
<feature type="region of interest" description="Disordered" evidence="1">
    <location>
        <begin position="1"/>
        <end position="26"/>
    </location>
</feature>
<dbReference type="Proteomes" id="UP000275076">
    <property type="component" value="Unassembled WGS sequence"/>
</dbReference>
<sequence length="95" mass="10708">MPKHEVIKPFRDKNDPKKKRYAKGKTFEGDEKRIAELVEKGFVSPKPIEEQSQKKPPDESKTEDVKHVGGGYYELPNGEKVKGKEEALKAAKGEA</sequence>
<proteinExistence type="predicted"/>
<feature type="compositionally biased region" description="Basic and acidic residues" evidence="1">
    <location>
        <begin position="1"/>
        <end position="15"/>
    </location>
</feature>
<evidence type="ECO:0000313" key="2">
    <source>
        <dbReference type="EMBL" id="RSL32663.1"/>
    </source>
</evidence>
<gene>
    <name evidence="2" type="ORF">D7Z54_14535</name>
</gene>
<evidence type="ECO:0000256" key="1">
    <source>
        <dbReference type="SAM" id="MobiDB-lite"/>
    </source>
</evidence>
<reference evidence="2 3" key="1">
    <citation type="submission" date="2018-10" db="EMBL/GenBank/DDBJ databases">
        <title>Draft genome sequence of Bacillus salarius IM0101, isolated from a hypersaline soil in Inner Mongolia, China.</title>
        <authorList>
            <person name="Yamprayoonswat W."/>
            <person name="Boonvisut S."/>
            <person name="Jumpathong W."/>
            <person name="Sittihan S."/>
            <person name="Ruangsuj P."/>
            <person name="Wanthongcharoen S."/>
            <person name="Thongpramul N."/>
            <person name="Pimmason S."/>
            <person name="Yu B."/>
            <person name="Yasawong M."/>
        </authorList>
    </citation>
    <scope>NUCLEOTIDE SEQUENCE [LARGE SCALE GENOMIC DNA]</scope>
    <source>
        <strain evidence="2 3">IM0101</strain>
    </source>
</reference>
<dbReference type="RefSeq" id="WP_125556583.1">
    <property type="nucleotide sequence ID" value="NZ_RBVX01000013.1"/>
</dbReference>
<dbReference type="AlphaFoldDB" id="A0A3R9QSW0"/>
<accession>A0A3R9QSW0</accession>
<feature type="region of interest" description="Disordered" evidence="1">
    <location>
        <begin position="38"/>
        <end position="78"/>
    </location>
</feature>
<comment type="caution">
    <text evidence="2">The sequence shown here is derived from an EMBL/GenBank/DDBJ whole genome shotgun (WGS) entry which is preliminary data.</text>
</comment>
<protein>
    <submittedName>
        <fullName evidence="2">Uncharacterized protein</fullName>
    </submittedName>
</protein>
<evidence type="ECO:0000313" key="3">
    <source>
        <dbReference type="Proteomes" id="UP000275076"/>
    </source>
</evidence>